<name>A0ABU8E254_9ACTN</name>
<sequence length="553" mass="56082">MEDWRELLPTAYLLTGSDAGARDLLVRALARGPRVEDLVRVHLRRRLARDTTIAGTSGDPWWLSAEDLATAGRTAAALDGLSRTERTAAVLRWHDGLLADRVAALVPGVDLSTLPDRLGIPEADLPRRLEGLAALADLRDLSDDDVARGVREVRGRRRSRALLAVGAVAVLGAGAVWLPGALPTAPPSAAATTTEAGPQAPESGPARGALADDEDFVAGLRVQLDPGPEDGRLLYADDVGGLRWALIIRPYGDGVTATWFFGPEGAQPADMAQTSDVYSGVRPAAWSLAASTGGRSAVLVVARPGDEVELSRGVVVAADGTPGRDFAPVDLEDGVAAVPLDAVPTGAPVQYRLTRDDGPRATGTPSVAVNSNSTATATPPPARSGTNPVDPGAYDQAVARITGPTGLDAADLDVTVLGSGTFPAPGGTTARAVTVAAVLPGGAVVTSTALSADDGGADVCGVETHPAGTDPAALTVATRCASYAGDSSTFGVTVVVVAPPGVAVTLNSAAGGDPVTPELTDGWGYALTDLTQFAADGVTGQVSRAGDGPFDTP</sequence>
<comment type="caution">
    <text evidence="3">The sequence shown here is derived from an EMBL/GenBank/DDBJ whole genome shotgun (WGS) entry which is preliminary data.</text>
</comment>
<evidence type="ECO:0000313" key="3">
    <source>
        <dbReference type="EMBL" id="MEI4276931.1"/>
    </source>
</evidence>
<feature type="region of interest" description="Disordered" evidence="1">
    <location>
        <begin position="185"/>
        <end position="209"/>
    </location>
</feature>
<feature type="region of interest" description="Disordered" evidence="1">
    <location>
        <begin position="354"/>
        <end position="393"/>
    </location>
</feature>
<proteinExistence type="predicted"/>
<accession>A0ABU8E254</accession>
<feature type="compositionally biased region" description="Polar residues" evidence="1">
    <location>
        <begin position="363"/>
        <end position="377"/>
    </location>
</feature>
<dbReference type="Proteomes" id="UP001373496">
    <property type="component" value="Unassembled WGS sequence"/>
</dbReference>
<evidence type="ECO:0000313" key="4">
    <source>
        <dbReference type="Proteomes" id="UP001373496"/>
    </source>
</evidence>
<gene>
    <name evidence="3" type="ORF">UXQ13_00485</name>
</gene>
<feature type="transmembrane region" description="Helical" evidence="2">
    <location>
        <begin position="161"/>
        <end position="182"/>
    </location>
</feature>
<keyword evidence="2" id="KW-0472">Membrane</keyword>
<reference evidence="3 4" key="1">
    <citation type="submission" date="2024-03" db="EMBL/GenBank/DDBJ databases">
        <title>Draft genome sequence of Klenkia terrae.</title>
        <authorList>
            <person name="Duangmal K."/>
            <person name="Chantavorakit T."/>
        </authorList>
    </citation>
    <scope>NUCLEOTIDE SEQUENCE [LARGE SCALE GENOMIC DNA]</scope>
    <source>
        <strain evidence="3 4">JCM 17786</strain>
    </source>
</reference>
<evidence type="ECO:0000256" key="1">
    <source>
        <dbReference type="SAM" id="MobiDB-lite"/>
    </source>
</evidence>
<dbReference type="RefSeq" id="WP_225234370.1">
    <property type="nucleotide sequence ID" value="NZ_JBAPLV010000001.1"/>
</dbReference>
<keyword evidence="4" id="KW-1185">Reference proteome</keyword>
<dbReference type="EMBL" id="JBAPLV010000001">
    <property type="protein sequence ID" value="MEI4276931.1"/>
    <property type="molecule type" value="Genomic_DNA"/>
</dbReference>
<feature type="compositionally biased region" description="Low complexity" evidence="1">
    <location>
        <begin position="185"/>
        <end position="198"/>
    </location>
</feature>
<keyword evidence="2" id="KW-1133">Transmembrane helix</keyword>
<keyword evidence="2" id="KW-0812">Transmembrane</keyword>
<protein>
    <recommendedName>
        <fullName evidence="5">DNA-directed RNA polymerase specialized sigma24 family protein</fullName>
    </recommendedName>
</protein>
<organism evidence="3 4">
    <name type="scientific">Klenkia terrae</name>
    <dbReference type="NCBI Taxonomy" id="1052259"/>
    <lineage>
        <taxon>Bacteria</taxon>
        <taxon>Bacillati</taxon>
        <taxon>Actinomycetota</taxon>
        <taxon>Actinomycetes</taxon>
        <taxon>Geodermatophilales</taxon>
        <taxon>Geodermatophilaceae</taxon>
        <taxon>Klenkia</taxon>
    </lineage>
</organism>
<evidence type="ECO:0008006" key="5">
    <source>
        <dbReference type="Google" id="ProtNLM"/>
    </source>
</evidence>
<evidence type="ECO:0000256" key="2">
    <source>
        <dbReference type="SAM" id="Phobius"/>
    </source>
</evidence>